<evidence type="ECO:0000256" key="4">
    <source>
        <dbReference type="ARBA" id="ARBA00022989"/>
    </source>
</evidence>
<gene>
    <name evidence="9" type="ordered locus">Trad_1089</name>
</gene>
<keyword evidence="2 6" id="KW-1003">Cell membrane</keyword>
<keyword evidence="4 6" id="KW-1133">Transmembrane helix</keyword>
<dbReference type="KEGG" id="tra:Trad_1089"/>
<keyword evidence="10" id="KW-1185">Reference proteome</keyword>
<dbReference type="PANTHER" id="PTHR12677:SF59">
    <property type="entry name" value="GOLGI APPARATUS MEMBRANE PROTEIN TVP38-RELATED"/>
    <property type="match status" value="1"/>
</dbReference>
<keyword evidence="5 6" id="KW-0472">Membrane</keyword>
<feature type="region of interest" description="Disordered" evidence="7">
    <location>
        <begin position="1"/>
        <end position="40"/>
    </location>
</feature>
<name>D7CVI8_TRURR</name>
<evidence type="ECO:0000256" key="2">
    <source>
        <dbReference type="ARBA" id="ARBA00022475"/>
    </source>
</evidence>
<sequence length="270" mass="29915">MQPKSQNDHERLLRTFNKDQEQRQRRQERHRSDAEPTRREGGEQSRLTWLVPVGVIAVLVLLYFIWPGYRNLIDQAYQMVASGDREALQNWVSGFGVWGALLIYGLMVAQTLLAFIPSLLVTLVPVLAYGSFWGGLVAWSGLILAAWVAYGIGRSLGPVTVERFIGHDTEKKVAGFVSRYGVWGVVAARVSPALSTDAVSFVAGLVKMGFWRFSFATALGTLPLVALIAFLGRDFEQLRGGLIWVSVISLGLFVAYVLWDRRRGGGAEDA</sequence>
<evidence type="ECO:0000313" key="9">
    <source>
        <dbReference type="EMBL" id="ADI14216.1"/>
    </source>
</evidence>
<proteinExistence type="inferred from homology"/>
<evidence type="ECO:0000256" key="3">
    <source>
        <dbReference type="ARBA" id="ARBA00022692"/>
    </source>
</evidence>
<dbReference type="InterPro" id="IPR015414">
    <property type="entry name" value="TMEM64"/>
</dbReference>
<dbReference type="PANTHER" id="PTHR12677">
    <property type="entry name" value="GOLGI APPARATUS MEMBRANE PROTEIN TVP38-RELATED"/>
    <property type="match status" value="1"/>
</dbReference>
<feature type="transmembrane region" description="Helical" evidence="6">
    <location>
        <begin position="95"/>
        <end position="115"/>
    </location>
</feature>
<evidence type="ECO:0000256" key="5">
    <source>
        <dbReference type="ARBA" id="ARBA00023136"/>
    </source>
</evidence>
<feature type="transmembrane region" description="Helical" evidence="6">
    <location>
        <begin position="242"/>
        <end position="259"/>
    </location>
</feature>
<feature type="domain" description="VTT" evidence="8">
    <location>
        <begin position="116"/>
        <end position="233"/>
    </location>
</feature>
<comment type="subcellular location">
    <subcellularLocation>
        <location evidence="1 6">Cell membrane</location>
        <topology evidence="1 6">Multi-pass membrane protein</topology>
    </subcellularLocation>
</comment>
<keyword evidence="3 6" id="KW-0812">Transmembrane</keyword>
<reference evidence="9 10" key="2">
    <citation type="journal article" date="2011" name="Stand. Genomic Sci.">
        <title>Complete genome sequence of Truepera radiovictrix type strain (RQ-24).</title>
        <authorList>
            <person name="Ivanova N."/>
            <person name="Rohde C."/>
            <person name="Munk C."/>
            <person name="Nolan M."/>
            <person name="Lucas S."/>
            <person name="Del Rio T.G."/>
            <person name="Tice H."/>
            <person name="Deshpande S."/>
            <person name="Cheng J.F."/>
            <person name="Tapia R."/>
            <person name="Han C."/>
            <person name="Goodwin L."/>
            <person name="Pitluck S."/>
            <person name="Liolios K."/>
            <person name="Mavromatis K."/>
            <person name="Mikhailova N."/>
            <person name="Pati A."/>
            <person name="Chen A."/>
            <person name="Palaniappan K."/>
            <person name="Land M."/>
            <person name="Hauser L."/>
            <person name="Chang Y.J."/>
            <person name="Jeffries C.D."/>
            <person name="Brambilla E."/>
            <person name="Rohde M."/>
            <person name="Goker M."/>
            <person name="Tindall B.J."/>
            <person name="Woyke T."/>
            <person name="Bristow J."/>
            <person name="Eisen J.A."/>
            <person name="Markowitz V."/>
            <person name="Hugenholtz P."/>
            <person name="Kyrpides N.C."/>
            <person name="Klenk H.P."/>
            <person name="Lapidus A."/>
        </authorList>
    </citation>
    <scope>NUCLEOTIDE SEQUENCE [LARGE SCALE GENOMIC DNA]</scope>
    <source>
        <strain evidence="10">DSM 17093 / CIP 108686 / LMG 22925 / RQ-24</strain>
    </source>
</reference>
<dbReference type="OrthoDB" id="9812980at2"/>
<dbReference type="HOGENOM" id="CLU_038944_8_0_0"/>
<evidence type="ECO:0000313" key="10">
    <source>
        <dbReference type="Proteomes" id="UP000000379"/>
    </source>
</evidence>
<dbReference type="RefSeq" id="WP_013177587.1">
    <property type="nucleotide sequence ID" value="NC_014221.1"/>
</dbReference>
<feature type="transmembrane region" description="Helical" evidence="6">
    <location>
        <begin position="127"/>
        <end position="150"/>
    </location>
</feature>
<dbReference type="STRING" id="649638.Trad_1089"/>
<dbReference type="EMBL" id="CP002049">
    <property type="protein sequence ID" value="ADI14216.1"/>
    <property type="molecule type" value="Genomic_DNA"/>
</dbReference>
<organism evidence="9 10">
    <name type="scientific">Truepera radiovictrix (strain DSM 17093 / CIP 108686 / LMG 22925 / RQ-24)</name>
    <dbReference type="NCBI Taxonomy" id="649638"/>
    <lineage>
        <taxon>Bacteria</taxon>
        <taxon>Thermotogati</taxon>
        <taxon>Deinococcota</taxon>
        <taxon>Deinococci</taxon>
        <taxon>Trueperales</taxon>
        <taxon>Trueperaceae</taxon>
        <taxon>Truepera</taxon>
    </lineage>
</organism>
<feature type="transmembrane region" description="Helical" evidence="6">
    <location>
        <begin position="210"/>
        <end position="230"/>
    </location>
</feature>
<dbReference type="Pfam" id="PF09335">
    <property type="entry name" value="VTT_dom"/>
    <property type="match status" value="1"/>
</dbReference>
<evidence type="ECO:0000256" key="6">
    <source>
        <dbReference type="RuleBase" id="RU366058"/>
    </source>
</evidence>
<comment type="similarity">
    <text evidence="6">Belongs to the TVP38/TMEM64 family.</text>
</comment>
<evidence type="ECO:0000259" key="8">
    <source>
        <dbReference type="Pfam" id="PF09335"/>
    </source>
</evidence>
<dbReference type="Proteomes" id="UP000000379">
    <property type="component" value="Chromosome"/>
</dbReference>
<feature type="transmembrane region" description="Helical" evidence="6">
    <location>
        <begin position="47"/>
        <end position="66"/>
    </location>
</feature>
<accession>D7CVI8</accession>
<dbReference type="GO" id="GO:0005886">
    <property type="term" value="C:plasma membrane"/>
    <property type="evidence" value="ECO:0007669"/>
    <property type="project" value="UniProtKB-SubCell"/>
</dbReference>
<dbReference type="eggNOG" id="COG0398">
    <property type="taxonomic scope" value="Bacteria"/>
</dbReference>
<protein>
    <recommendedName>
        <fullName evidence="6">TVP38/TMEM64 family membrane protein</fullName>
    </recommendedName>
</protein>
<dbReference type="InterPro" id="IPR032816">
    <property type="entry name" value="VTT_dom"/>
</dbReference>
<dbReference type="AlphaFoldDB" id="D7CVI8"/>
<evidence type="ECO:0000256" key="1">
    <source>
        <dbReference type="ARBA" id="ARBA00004651"/>
    </source>
</evidence>
<evidence type="ECO:0000256" key="7">
    <source>
        <dbReference type="SAM" id="MobiDB-lite"/>
    </source>
</evidence>
<reference evidence="10" key="1">
    <citation type="submission" date="2010-05" db="EMBL/GenBank/DDBJ databases">
        <title>The complete genome of Truepera radiovictris DSM 17093.</title>
        <authorList>
            <consortium name="US DOE Joint Genome Institute (JGI-PGF)"/>
            <person name="Lucas S."/>
            <person name="Copeland A."/>
            <person name="Lapidus A."/>
            <person name="Glavina del Rio T."/>
            <person name="Dalin E."/>
            <person name="Tice H."/>
            <person name="Bruce D."/>
            <person name="Goodwin L."/>
            <person name="Pitluck S."/>
            <person name="Kyrpides N."/>
            <person name="Mavromatis K."/>
            <person name="Ovchinnikova G."/>
            <person name="Munk A.C."/>
            <person name="Detter J.C."/>
            <person name="Han C."/>
            <person name="Tapia R."/>
            <person name="Land M."/>
            <person name="Hauser L."/>
            <person name="Markowitz V."/>
            <person name="Cheng J.-F."/>
            <person name="Hugenholtz P."/>
            <person name="Woyke T."/>
            <person name="Wu D."/>
            <person name="Tindall B."/>
            <person name="Pomrenke H.G."/>
            <person name="Brambilla E."/>
            <person name="Klenk H.-P."/>
            <person name="Eisen J.A."/>
        </authorList>
    </citation>
    <scope>NUCLEOTIDE SEQUENCE [LARGE SCALE GENOMIC DNA]</scope>
    <source>
        <strain evidence="10">DSM 17093 / CIP 108686 / LMG 22925 / RQ-24</strain>
    </source>
</reference>